<dbReference type="EMBL" id="LAZR01044427">
    <property type="protein sequence ID" value="KKL04673.1"/>
    <property type="molecule type" value="Genomic_DNA"/>
</dbReference>
<evidence type="ECO:0000313" key="1">
    <source>
        <dbReference type="EMBL" id="KKL04673.1"/>
    </source>
</evidence>
<reference evidence="1" key="1">
    <citation type="journal article" date="2015" name="Nature">
        <title>Complex archaea that bridge the gap between prokaryotes and eukaryotes.</title>
        <authorList>
            <person name="Spang A."/>
            <person name="Saw J.H."/>
            <person name="Jorgensen S.L."/>
            <person name="Zaremba-Niedzwiedzka K."/>
            <person name="Martijn J."/>
            <person name="Lind A.E."/>
            <person name="van Eijk R."/>
            <person name="Schleper C."/>
            <person name="Guy L."/>
            <person name="Ettema T.J."/>
        </authorList>
    </citation>
    <scope>NUCLEOTIDE SEQUENCE</scope>
</reference>
<accession>A0A0F9CXS6</accession>
<comment type="caution">
    <text evidence="1">The sequence shown here is derived from an EMBL/GenBank/DDBJ whole genome shotgun (WGS) entry which is preliminary data.</text>
</comment>
<protein>
    <submittedName>
        <fullName evidence="1">Uncharacterized protein</fullName>
    </submittedName>
</protein>
<proteinExistence type="predicted"/>
<organism evidence="1">
    <name type="scientific">marine sediment metagenome</name>
    <dbReference type="NCBI Taxonomy" id="412755"/>
    <lineage>
        <taxon>unclassified sequences</taxon>
        <taxon>metagenomes</taxon>
        <taxon>ecological metagenomes</taxon>
    </lineage>
</organism>
<dbReference type="AlphaFoldDB" id="A0A0F9CXS6"/>
<gene>
    <name evidence="1" type="ORF">LCGC14_2613720</name>
</gene>
<name>A0A0F9CXS6_9ZZZZ</name>
<sequence length="281" mass="30506">MAVTGGQGHTCFHKNRRFEDYRSMKQYFSDRTITEIVIDGSTTTGGALAEISFVSGDFIDYIAAEGQVYIRTEADDANQDSKYVYIEYQDDTGAIRPILTADLAAPDNTVETIVTGASDFYRLRQMISEVESASGGGNMVILTDANYGGADDGYGYISDSQSSFSLERFFTQPAATCISYLGYIHAHSTPVAIGAGTDTYLISVTFTPKVLGTSEGFAEPQVAADKTLTWIFQDQFHEDLCIELEPATEVIFKVGDAATANVVHIQSTLLEVYPTNSTPSS</sequence>